<proteinExistence type="predicted"/>
<dbReference type="Proteomes" id="UP000214646">
    <property type="component" value="Unassembled WGS sequence"/>
</dbReference>
<sequence>MTFTIDDRQVRAFAATAAQCVLDRLSAGLIDEAQDELLTGTTQAIEEVMRSELPPSVEVWNRAWDL</sequence>
<dbReference type="RefSeq" id="WP_088253261.1">
    <property type="nucleotide sequence ID" value="NZ_NIDE01000002.1"/>
</dbReference>
<protein>
    <submittedName>
        <fullName evidence="1">Uncharacterized protein</fullName>
    </submittedName>
</protein>
<accession>A0A225DVX4</accession>
<dbReference type="AlphaFoldDB" id="A0A225DVX4"/>
<evidence type="ECO:0000313" key="2">
    <source>
        <dbReference type="Proteomes" id="UP000214646"/>
    </source>
</evidence>
<gene>
    <name evidence="1" type="ORF">FRUB_01872</name>
</gene>
<reference evidence="2" key="1">
    <citation type="submission" date="2017-06" db="EMBL/GenBank/DDBJ databases">
        <title>Genome analysis of Fimbriiglobus ruber SP5, the first member of the order Planctomycetales with confirmed chitinolytic capability.</title>
        <authorList>
            <person name="Ravin N.V."/>
            <person name="Rakitin A.L."/>
            <person name="Ivanova A.A."/>
            <person name="Beletsky A.V."/>
            <person name="Kulichevskaya I.S."/>
            <person name="Mardanov A.V."/>
            <person name="Dedysh S.N."/>
        </authorList>
    </citation>
    <scope>NUCLEOTIDE SEQUENCE [LARGE SCALE GENOMIC DNA]</scope>
    <source>
        <strain evidence="2">SP5</strain>
    </source>
</reference>
<comment type="caution">
    <text evidence="1">The sequence shown here is derived from an EMBL/GenBank/DDBJ whole genome shotgun (WGS) entry which is preliminary data.</text>
</comment>
<evidence type="ECO:0000313" key="1">
    <source>
        <dbReference type="EMBL" id="OWK45541.1"/>
    </source>
</evidence>
<dbReference type="EMBL" id="NIDE01000002">
    <property type="protein sequence ID" value="OWK45541.1"/>
    <property type="molecule type" value="Genomic_DNA"/>
</dbReference>
<organism evidence="1 2">
    <name type="scientific">Fimbriiglobus ruber</name>
    <dbReference type="NCBI Taxonomy" id="1908690"/>
    <lineage>
        <taxon>Bacteria</taxon>
        <taxon>Pseudomonadati</taxon>
        <taxon>Planctomycetota</taxon>
        <taxon>Planctomycetia</taxon>
        <taxon>Gemmatales</taxon>
        <taxon>Gemmataceae</taxon>
        <taxon>Fimbriiglobus</taxon>
    </lineage>
</organism>
<keyword evidence="2" id="KW-1185">Reference proteome</keyword>
<name>A0A225DVX4_9BACT</name>